<dbReference type="SUPFAM" id="SSF49785">
    <property type="entry name" value="Galactose-binding domain-like"/>
    <property type="match status" value="1"/>
</dbReference>
<organism evidence="2 3">
    <name type="scientific">Tritrichomonas musculus</name>
    <dbReference type="NCBI Taxonomy" id="1915356"/>
    <lineage>
        <taxon>Eukaryota</taxon>
        <taxon>Metamonada</taxon>
        <taxon>Parabasalia</taxon>
        <taxon>Tritrichomonadida</taxon>
        <taxon>Tritrichomonadidae</taxon>
        <taxon>Tritrichomonas</taxon>
    </lineage>
</organism>
<dbReference type="Pfam" id="PF00754">
    <property type="entry name" value="F5_F8_type_C"/>
    <property type="match status" value="1"/>
</dbReference>
<dbReference type="EMBL" id="JAPFFF010000002">
    <property type="protein sequence ID" value="KAK8897733.1"/>
    <property type="molecule type" value="Genomic_DNA"/>
</dbReference>
<feature type="domain" description="F5/8 type C" evidence="1">
    <location>
        <begin position="327"/>
        <end position="449"/>
    </location>
</feature>
<dbReference type="Gene3D" id="2.60.120.260">
    <property type="entry name" value="Galactose-binding domain-like"/>
    <property type="match status" value="1"/>
</dbReference>
<evidence type="ECO:0000259" key="1">
    <source>
        <dbReference type="Pfam" id="PF00754"/>
    </source>
</evidence>
<evidence type="ECO:0000313" key="3">
    <source>
        <dbReference type="Proteomes" id="UP001470230"/>
    </source>
</evidence>
<name>A0ABR2L341_9EUKA</name>
<dbReference type="InterPro" id="IPR008979">
    <property type="entry name" value="Galactose-bd-like_sf"/>
</dbReference>
<protein>
    <recommendedName>
        <fullName evidence="1">F5/8 type C domain-containing protein</fullName>
    </recommendedName>
</protein>
<sequence>MLNYTLDTENIKNVPFNLYEKDFIFVVDGRTYLTNRTIADILSPIIRNSHFMDETVNEFNIKTRVNLKSNDKIDYFKEFLDLSSYEKVDLDENRKNYFSEYFLHLGNFEEYFRINARYYKDITSANAVEYLININQFHSQISKEFKFEAYSNFNVFSERENHKLINFISQNFESINKERMMSLSLETIEQIISNESLQLFDEDSLLLFILNLYEKDVKYSPLFEYVIFSNVQEETLSKFINVFSMENMNDSIWKSIIARLLPEKYRSEKVDKNRYKNRNSIDLNRVIQYHSNISVFDHKEGNDFNGILRHLTKETKGNIHDNGTIEITSNSIAFDNYHPKNLVDYDRDNYYFSKDVSNSFVCFDFKEKSVKISSYSIKSHSDGKNFGHLKNWAIEVSDNGKTWKVIDKRDSCSLLNESNKVVNFPIEKGDDEFHRFVRIRSTGNSWYQYGNHNQFYFSLIEFYGQISND</sequence>
<proteinExistence type="predicted"/>
<gene>
    <name evidence="2" type="ORF">M9Y10_015698</name>
</gene>
<comment type="caution">
    <text evidence="2">The sequence shown here is derived from an EMBL/GenBank/DDBJ whole genome shotgun (WGS) entry which is preliminary data.</text>
</comment>
<reference evidence="2 3" key="1">
    <citation type="submission" date="2024-04" db="EMBL/GenBank/DDBJ databases">
        <title>Tritrichomonas musculus Genome.</title>
        <authorList>
            <person name="Alves-Ferreira E."/>
            <person name="Grigg M."/>
            <person name="Lorenzi H."/>
            <person name="Galac M."/>
        </authorList>
    </citation>
    <scope>NUCLEOTIDE SEQUENCE [LARGE SCALE GENOMIC DNA]</scope>
    <source>
        <strain evidence="2 3">EAF2021</strain>
    </source>
</reference>
<dbReference type="Proteomes" id="UP001470230">
    <property type="component" value="Unassembled WGS sequence"/>
</dbReference>
<accession>A0ABR2L341</accession>
<dbReference type="InterPro" id="IPR000421">
    <property type="entry name" value="FA58C"/>
</dbReference>
<evidence type="ECO:0000313" key="2">
    <source>
        <dbReference type="EMBL" id="KAK8897733.1"/>
    </source>
</evidence>
<keyword evidence="3" id="KW-1185">Reference proteome</keyword>